<sequence>MSSSPGGFASSGADCGSGYGFPAPPLPSQQRDFGTELSNTPDSQGNRHHSTFDGSSPVNPNTQAITKFAPVLGLNAPQRKGLHEFDSLPVDVECKIALAYAQTMLLDQRLDNIETQLDKVFAVLTVLQQATAGGWSLSSEQMTALKDLSKHQMVSPTLSVEVKHLVLTAMNYVAQHRQKYRLEAFTTDAIVKASIKKFLTDNMSITKSKFRKRLFKLTSLPLDELAPILISEYLLNGSKSTFIKSDALAHIALLRSKAAPLAAVALTRKAVKGVDTGFWKDVNDKLKNIARMHGTNREAAGWKEWEEAIIRADREKYVPSTASVDVNEDSESDESDEDEGLNSRLLVWKPKPRSRLRLPLQRPSLPYSLMPCFQ</sequence>
<feature type="compositionally biased region" description="Acidic residues" evidence="1">
    <location>
        <begin position="326"/>
        <end position="340"/>
    </location>
</feature>
<keyword evidence="3" id="KW-1185">Reference proteome</keyword>
<protein>
    <submittedName>
        <fullName evidence="2">Uncharacterized protein</fullName>
    </submittedName>
</protein>
<name>A0A8H7CDT7_9AGAR</name>
<evidence type="ECO:0000313" key="2">
    <source>
        <dbReference type="EMBL" id="KAF7332891.1"/>
    </source>
</evidence>
<feature type="compositionally biased region" description="Low complexity" evidence="1">
    <location>
        <begin position="1"/>
        <end position="13"/>
    </location>
</feature>
<organism evidence="2 3">
    <name type="scientific">Mycena venus</name>
    <dbReference type="NCBI Taxonomy" id="2733690"/>
    <lineage>
        <taxon>Eukaryota</taxon>
        <taxon>Fungi</taxon>
        <taxon>Dikarya</taxon>
        <taxon>Basidiomycota</taxon>
        <taxon>Agaricomycotina</taxon>
        <taxon>Agaricomycetes</taxon>
        <taxon>Agaricomycetidae</taxon>
        <taxon>Agaricales</taxon>
        <taxon>Marasmiineae</taxon>
        <taxon>Mycenaceae</taxon>
        <taxon>Mycena</taxon>
    </lineage>
</organism>
<reference evidence="2" key="1">
    <citation type="submission" date="2020-05" db="EMBL/GenBank/DDBJ databases">
        <title>Mycena genomes resolve the evolution of fungal bioluminescence.</title>
        <authorList>
            <person name="Tsai I.J."/>
        </authorList>
    </citation>
    <scope>NUCLEOTIDE SEQUENCE</scope>
    <source>
        <strain evidence="2">CCC161011</strain>
    </source>
</reference>
<dbReference type="EMBL" id="JACAZI010000031">
    <property type="protein sequence ID" value="KAF7332891.1"/>
    <property type="molecule type" value="Genomic_DNA"/>
</dbReference>
<feature type="compositionally biased region" description="Polar residues" evidence="1">
    <location>
        <begin position="28"/>
        <end position="44"/>
    </location>
</feature>
<evidence type="ECO:0000256" key="1">
    <source>
        <dbReference type="SAM" id="MobiDB-lite"/>
    </source>
</evidence>
<accession>A0A8H7CDT7</accession>
<dbReference type="OrthoDB" id="3215396at2759"/>
<gene>
    <name evidence="2" type="ORF">MVEN_02394500</name>
</gene>
<feature type="region of interest" description="Disordered" evidence="1">
    <location>
        <begin position="1"/>
        <end position="60"/>
    </location>
</feature>
<feature type="region of interest" description="Disordered" evidence="1">
    <location>
        <begin position="321"/>
        <end position="341"/>
    </location>
</feature>
<evidence type="ECO:0000313" key="3">
    <source>
        <dbReference type="Proteomes" id="UP000620124"/>
    </source>
</evidence>
<dbReference type="AlphaFoldDB" id="A0A8H7CDT7"/>
<comment type="caution">
    <text evidence="2">The sequence shown here is derived from an EMBL/GenBank/DDBJ whole genome shotgun (WGS) entry which is preliminary data.</text>
</comment>
<dbReference type="Proteomes" id="UP000620124">
    <property type="component" value="Unassembled WGS sequence"/>
</dbReference>
<proteinExistence type="predicted"/>